<name>A0A498M1J5_LABRO</name>
<comment type="caution">
    <text evidence="1">The sequence shown here is derived from an EMBL/GenBank/DDBJ whole genome shotgun (WGS) entry which is preliminary data.</text>
</comment>
<evidence type="ECO:0000313" key="1">
    <source>
        <dbReference type="EMBL" id="RXN11545.1"/>
    </source>
</evidence>
<protein>
    <submittedName>
        <fullName evidence="1">Glycine-rich RNA-binding 1-like protein</fullName>
    </submittedName>
</protein>
<gene>
    <name evidence="1" type="ORF">ROHU_029972</name>
</gene>
<keyword evidence="2" id="KW-1185">Reference proteome</keyword>
<dbReference type="AlphaFoldDB" id="A0A498M1J5"/>
<evidence type="ECO:0000313" key="2">
    <source>
        <dbReference type="Proteomes" id="UP000290572"/>
    </source>
</evidence>
<organism evidence="1 2">
    <name type="scientific">Labeo rohita</name>
    <name type="common">Indian major carp</name>
    <name type="synonym">Cyprinus rohita</name>
    <dbReference type="NCBI Taxonomy" id="84645"/>
    <lineage>
        <taxon>Eukaryota</taxon>
        <taxon>Metazoa</taxon>
        <taxon>Chordata</taxon>
        <taxon>Craniata</taxon>
        <taxon>Vertebrata</taxon>
        <taxon>Euteleostomi</taxon>
        <taxon>Actinopterygii</taxon>
        <taxon>Neopterygii</taxon>
        <taxon>Teleostei</taxon>
        <taxon>Ostariophysi</taxon>
        <taxon>Cypriniformes</taxon>
        <taxon>Cyprinidae</taxon>
        <taxon>Labeoninae</taxon>
        <taxon>Labeonini</taxon>
        <taxon>Labeo</taxon>
    </lineage>
</organism>
<accession>A0A498M1J5</accession>
<dbReference type="EMBL" id="QBIY01013127">
    <property type="protein sequence ID" value="RXN11545.1"/>
    <property type="molecule type" value="Genomic_DNA"/>
</dbReference>
<proteinExistence type="predicted"/>
<sequence length="116" mass="13233">MGIFLFPSPHSWEFVKDQMVQIIQHVCLRQRGLADIRDLACDFLSVINDLDSEDNNDLKEVFNSCLDNSLSPWEMESLGSLTFWEFVYQIYYHGGALFAGLGRAPSFTPPPTTTLR</sequence>
<reference evidence="1 2" key="1">
    <citation type="submission" date="2018-03" db="EMBL/GenBank/DDBJ databases">
        <title>Draft genome sequence of Rohu Carp (Labeo rohita).</title>
        <authorList>
            <person name="Das P."/>
            <person name="Kushwaha B."/>
            <person name="Joshi C.G."/>
            <person name="Kumar D."/>
            <person name="Nagpure N.S."/>
            <person name="Sahoo L."/>
            <person name="Das S.P."/>
            <person name="Bit A."/>
            <person name="Patnaik S."/>
            <person name="Meher P.K."/>
            <person name="Jayasankar P."/>
            <person name="Koringa P.G."/>
            <person name="Patel N.V."/>
            <person name="Hinsu A.T."/>
            <person name="Kumar R."/>
            <person name="Pandey M."/>
            <person name="Agarwal S."/>
            <person name="Srivastava S."/>
            <person name="Singh M."/>
            <person name="Iquebal M.A."/>
            <person name="Jaiswal S."/>
            <person name="Angadi U.B."/>
            <person name="Kumar N."/>
            <person name="Raza M."/>
            <person name="Shah T.M."/>
            <person name="Rai A."/>
            <person name="Jena J.K."/>
        </authorList>
    </citation>
    <scope>NUCLEOTIDE SEQUENCE [LARGE SCALE GENOMIC DNA]</scope>
    <source>
        <strain evidence="1">DASCIFA01</strain>
        <tissue evidence="1">Testis</tissue>
    </source>
</reference>
<dbReference type="Proteomes" id="UP000290572">
    <property type="component" value="Unassembled WGS sequence"/>
</dbReference>